<accession>A0A1V1P4A5</accession>
<dbReference type="EMBL" id="ATBP01000596">
    <property type="protein sequence ID" value="ETR69634.1"/>
    <property type="molecule type" value="Genomic_DNA"/>
</dbReference>
<evidence type="ECO:0000313" key="2">
    <source>
        <dbReference type="Proteomes" id="UP000189670"/>
    </source>
</evidence>
<comment type="caution">
    <text evidence="1">The sequence shown here is derived from an EMBL/GenBank/DDBJ whole genome shotgun (WGS) entry which is preliminary data.</text>
</comment>
<evidence type="ECO:0000313" key="1">
    <source>
        <dbReference type="EMBL" id="ETR69634.1"/>
    </source>
</evidence>
<gene>
    <name evidence="1" type="ORF">OMM_03807</name>
</gene>
<protein>
    <submittedName>
        <fullName evidence="1">Uncharacterized protein</fullName>
    </submittedName>
</protein>
<dbReference type="Proteomes" id="UP000189670">
    <property type="component" value="Unassembled WGS sequence"/>
</dbReference>
<dbReference type="AlphaFoldDB" id="A0A1V1P4A5"/>
<name>A0A1V1P4A5_9BACT</name>
<sequence length="206" mass="23353">MKFWIRIILCLFVIGCYAGCTYQRHVTLRPAGLPETYFPLSSNMQLPVHHFFHQYNVGVFTFSEPDYAKGMGQVAAQYVAQSLRSKGLFNRVTAELEITDLAEHHLINIARMKQYDLIISGDLTYYFEGSETMASRVDEQAKIILVSDTEITPLWFAKTTEICQPKQSKDLIFLFGKGAKAPSSMGLLQRNAEKIGNLFSKIAKKQ</sequence>
<proteinExistence type="predicted"/>
<organism evidence="1 2">
    <name type="scientific">Candidatus Magnetoglobus multicellularis str. Araruama</name>
    <dbReference type="NCBI Taxonomy" id="890399"/>
    <lineage>
        <taxon>Bacteria</taxon>
        <taxon>Pseudomonadati</taxon>
        <taxon>Thermodesulfobacteriota</taxon>
        <taxon>Desulfobacteria</taxon>
        <taxon>Desulfobacterales</taxon>
        <taxon>Desulfobacteraceae</taxon>
        <taxon>Candidatus Magnetoglobus</taxon>
    </lineage>
</organism>
<reference evidence="2" key="1">
    <citation type="submission" date="2012-11" db="EMBL/GenBank/DDBJ databases">
        <authorList>
            <person name="Lucero-Rivera Y.E."/>
            <person name="Tovar-Ramirez D."/>
        </authorList>
    </citation>
    <scope>NUCLEOTIDE SEQUENCE [LARGE SCALE GENOMIC DNA]</scope>
    <source>
        <strain evidence="2">Araruama</strain>
    </source>
</reference>